<evidence type="ECO:0000256" key="2">
    <source>
        <dbReference type="ARBA" id="ARBA00011255"/>
    </source>
</evidence>
<keyword evidence="8" id="KW-0969">Cilium</keyword>
<gene>
    <name evidence="8" type="primary">fliD</name>
    <name evidence="8" type="ORF">CAETHG_3056</name>
</gene>
<comment type="function">
    <text evidence="5">Required for morphogenesis and for the elongation of the flagellar filament by facilitating polymerization of the flagellin monomers at the tip of growing filament. Forms a capping structure, which prevents flagellin subunits (transported through the central channel of the flagellum) from leaking out without polymerization at the distal end.</text>
</comment>
<name>A0ABN4BK74_9CLOT</name>
<dbReference type="InterPro" id="IPR003481">
    <property type="entry name" value="FliD_N"/>
</dbReference>
<dbReference type="PANTHER" id="PTHR30288">
    <property type="entry name" value="FLAGELLAR CAP/ASSEMBLY PROTEIN FLID"/>
    <property type="match status" value="1"/>
</dbReference>
<keyword evidence="4 5" id="KW-0975">Bacterial flagellum</keyword>
<keyword evidence="3" id="KW-0175">Coiled coil</keyword>
<keyword evidence="5" id="KW-0964">Secreted</keyword>
<evidence type="ECO:0000313" key="9">
    <source>
        <dbReference type="Proteomes" id="UP000017590"/>
    </source>
</evidence>
<keyword evidence="8" id="KW-0282">Flagellum</keyword>
<protein>
    <recommendedName>
        <fullName evidence="5">Flagellar hook-associated protein 2</fullName>
        <shortName evidence="5">HAP2</shortName>
    </recommendedName>
    <alternativeName>
        <fullName evidence="5">Flagellar cap protein</fullName>
    </alternativeName>
</protein>
<dbReference type="Proteomes" id="UP000017590">
    <property type="component" value="Chromosome"/>
</dbReference>
<comment type="subunit">
    <text evidence="2 5">Homopentamer.</text>
</comment>
<feature type="domain" description="Flagellar hook-associated protein 2 N-terminal" evidence="6">
    <location>
        <begin position="26"/>
        <end position="134"/>
    </location>
</feature>
<evidence type="ECO:0000256" key="3">
    <source>
        <dbReference type="ARBA" id="ARBA00023054"/>
    </source>
</evidence>
<feature type="domain" description="Flagellar hook-associated protein 2 C-terminal" evidence="7">
    <location>
        <begin position="322"/>
        <end position="603"/>
    </location>
</feature>
<evidence type="ECO:0000256" key="5">
    <source>
        <dbReference type="RuleBase" id="RU362066"/>
    </source>
</evidence>
<dbReference type="PANTHER" id="PTHR30288:SF0">
    <property type="entry name" value="FLAGELLAR HOOK-ASSOCIATED PROTEIN 2"/>
    <property type="match status" value="1"/>
</dbReference>
<dbReference type="EMBL" id="CP006763">
    <property type="protein sequence ID" value="AGY77259.1"/>
    <property type="molecule type" value="Genomic_DNA"/>
</dbReference>
<evidence type="ECO:0000259" key="6">
    <source>
        <dbReference type="Pfam" id="PF02465"/>
    </source>
</evidence>
<proteinExistence type="inferred from homology"/>
<accession>A0ABN4BK74</accession>
<comment type="subcellular location">
    <subcellularLocation>
        <location evidence="5">Secreted</location>
    </subcellularLocation>
    <subcellularLocation>
        <location evidence="5">Bacterial flagellum</location>
    </subcellularLocation>
</comment>
<reference evidence="9" key="1">
    <citation type="journal article" date="2014" name="Biotechnol. Biofuels">
        <title>Comparison of single-molecule sequencing and hybrid approaches for finishing the genome of Clostridium autoethanogenum and analysis of CRISPR systems in industrial relevant Clostridia.</title>
        <authorList>
            <person name="Brown S.D."/>
            <person name="Nagaraju S."/>
            <person name="Utturkar S."/>
            <person name="De Tissera S."/>
            <person name="Segovia S."/>
            <person name="Mitchell W."/>
            <person name="Land M.L."/>
            <person name="Dassanayake A."/>
            <person name="Kopke M."/>
        </authorList>
    </citation>
    <scope>NUCLEOTIDE SEQUENCE [LARGE SCALE GENOMIC DNA]</scope>
    <source>
        <strain evidence="9">DSM 10061</strain>
    </source>
</reference>
<dbReference type="RefSeq" id="WP_023162979.1">
    <property type="nucleotide sequence ID" value="NC_022592.1"/>
</dbReference>
<evidence type="ECO:0000259" key="7">
    <source>
        <dbReference type="Pfam" id="PF07195"/>
    </source>
</evidence>
<keyword evidence="8" id="KW-0966">Cell projection</keyword>
<evidence type="ECO:0000256" key="4">
    <source>
        <dbReference type="ARBA" id="ARBA00023143"/>
    </source>
</evidence>
<dbReference type="Pfam" id="PF07195">
    <property type="entry name" value="FliD_C"/>
    <property type="match status" value="1"/>
</dbReference>
<sequence length="614" mass="65264">MSDSSMPIGSTGAGGGNMIRLTGLSSGLDVDAVVKKMMAGEQTKLDKAQQDQQTTQWKQEAYQDIIKNIKDLQSSFFDSGTSDKNILSQSNFAPFTVSDANGASTVDTSVATFNPMVGAQTGKYSISVTQLAKGAGVTNTLAAGTKLTTKLTDITGTTAEGTEATSLKKVITLTVNTGASDVNITLDNTDGNASVGDLVNAINNQSGGSVKAKFSELTGQFALSSSGTGKSSTLTIKSGTTASLSSIIGFSTDVVSNKGTGTTTNTVTKDGVTTTTTVTEGDWEITSESASNYKVTDAAKVVIQNSQNADVTITVPGGSPVTLNDTNGNAQSTNNFTIDGVSYVLSSEGNASVNIGSDTGKVYDKIKSFIDKYNDIVDDIQKKLTEKPNKDYKPLTDAQKAQMTTSQITAWETKAKAGILWNDDNLETMLNDLSTAFTTAVNNVGLSLGRYGSNNFGIDTSKDYTTPSHIDIVDPEQLKTAIATKGDQISKMFTNISAISNTAEYGSSLTQYKEDGIFTRISKILQKNVGYVNTTFNSAVLTSYANKQYDFTLTGTGGKNTLPDQLYEQQLKIKDIKSKMSTDQEKYYQQFSKLETAMDRLNSQQLQLSSMLGN</sequence>
<organism evidence="8 9">
    <name type="scientific">Clostridium autoethanogenum DSM 10061</name>
    <dbReference type="NCBI Taxonomy" id="1341692"/>
    <lineage>
        <taxon>Bacteria</taxon>
        <taxon>Bacillati</taxon>
        <taxon>Bacillota</taxon>
        <taxon>Clostridia</taxon>
        <taxon>Eubacteriales</taxon>
        <taxon>Clostridiaceae</taxon>
        <taxon>Clostridium</taxon>
    </lineage>
</organism>
<comment type="similarity">
    <text evidence="1 5">Belongs to the FliD family.</text>
</comment>
<dbReference type="InterPro" id="IPR010809">
    <property type="entry name" value="FliD_C"/>
</dbReference>
<keyword evidence="9" id="KW-1185">Reference proteome</keyword>
<evidence type="ECO:0000313" key="8">
    <source>
        <dbReference type="EMBL" id="AGY77259.1"/>
    </source>
</evidence>
<dbReference type="Pfam" id="PF02465">
    <property type="entry name" value="FliD_N"/>
    <property type="match status" value="1"/>
</dbReference>
<evidence type="ECO:0000256" key="1">
    <source>
        <dbReference type="ARBA" id="ARBA00009764"/>
    </source>
</evidence>
<dbReference type="InterPro" id="IPR040026">
    <property type="entry name" value="FliD"/>
</dbReference>